<dbReference type="Proteomes" id="UP000001192">
    <property type="component" value="Plasmid pBPHY01"/>
</dbReference>
<reference evidence="2" key="1">
    <citation type="journal article" date="2014" name="Stand. Genomic Sci.">
        <title>Complete genome sequence of Burkholderia phymatum STM815(T), a broad host range and efficient nitrogen-fixing symbiont of Mimosa species.</title>
        <authorList>
            <person name="Moulin L."/>
            <person name="Klonowska A."/>
            <person name="Caroline B."/>
            <person name="Booth K."/>
            <person name="Vriezen J.A."/>
            <person name="Melkonian R."/>
            <person name="James E.K."/>
            <person name="Young J.P."/>
            <person name="Bena G."/>
            <person name="Hauser L."/>
            <person name="Land M."/>
            <person name="Kyrpides N."/>
            <person name="Bruce D."/>
            <person name="Chain P."/>
            <person name="Copeland A."/>
            <person name="Pitluck S."/>
            <person name="Woyke T."/>
            <person name="Lizotte-Waniewski M."/>
            <person name="Bristow J."/>
            <person name="Riley M."/>
        </authorList>
    </citation>
    <scope>NUCLEOTIDE SEQUENCE [LARGE SCALE GENOMIC DNA]</scope>
    <source>
        <strain evidence="2">DSM 17167 / CIP 108236 / LMG 21445 / STM815</strain>
        <plasmid evidence="2">Plasmid pBPHY01</plasmid>
    </source>
</reference>
<dbReference type="KEGG" id="bph:Bphy_7127"/>
<proteinExistence type="predicted"/>
<sequence>MKVREIFELMGGRPYIMRLTDLQPARLSLMATKNHIPSHWVRLFIALRPELDWTYLLDSDSPKYAEIRANSFIRDLRAQRMREAEKPRVAEMEP</sequence>
<dbReference type="EMBL" id="CP001045">
    <property type="protein sequence ID" value="ACC76128.1"/>
    <property type="molecule type" value="Genomic_DNA"/>
</dbReference>
<dbReference type="HOGENOM" id="CLU_2380692_0_0_4"/>
<geneLocation type="plasmid" evidence="1 2">
    <name>pBPHY01</name>
</geneLocation>
<keyword evidence="1" id="KW-0614">Plasmid</keyword>
<protein>
    <submittedName>
        <fullName evidence="1">Uncharacterized protein</fullName>
    </submittedName>
</protein>
<keyword evidence="2" id="KW-1185">Reference proteome</keyword>
<dbReference type="AlphaFoldDB" id="B2JU75"/>
<organism evidence="1 2">
    <name type="scientific">Paraburkholderia phymatum (strain DSM 17167 / CIP 108236 / LMG 21445 / STM815)</name>
    <name type="common">Burkholderia phymatum</name>
    <dbReference type="NCBI Taxonomy" id="391038"/>
    <lineage>
        <taxon>Bacteria</taxon>
        <taxon>Pseudomonadati</taxon>
        <taxon>Pseudomonadota</taxon>
        <taxon>Betaproteobacteria</taxon>
        <taxon>Burkholderiales</taxon>
        <taxon>Burkholderiaceae</taxon>
        <taxon>Paraburkholderia</taxon>
    </lineage>
</organism>
<gene>
    <name evidence="1" type="ordered locus">Bphy_7127</name>
</gene>
<evidence type="ECO:0000313" key="1">
    <source>
        <dbReference type="EMBL" id="ACC76128.1"/>
    </source>
</evidence>
<accession>B2JU75</accession>
<evidence type="ECO:0000313" key="2">
    <source>
        <dbReference type="Proteomes" id="UP000001192"/>
    </source>
</evidence>
<name>B2JU75_PARP8</name>